<organism evidence="2">
    <name type="scientific">hydrothermal vent metagenome</name>
    <dbReference type="NCBI Taxonomy" id="652676"/>
    <lineage>
        <taxon>unclassified sequences</taxon>
        <taxon>metagenomes</taxon>
        <taxon>ecological metagenomes</taxon>
    </lineage>
</organism>
<proteinExistence type="predicted"/>
<feature type="transmembrane region" description="Helical" evidence="1">
    <location>
        <begin position="7"/>
        <end position="27"/>
    </location>
</feature>
<feature type="transmembrane region" description="Helical" evidence="1">
    <location>
        <begin position="97"/>
        <end position="119"/>
    </location>
</feature>
<gene>
    <name evidence="2" type="ORF">MNBD_GAMMA10-1031</name>
</gene>
<feature type="transmembrane region" description="Helical" evidence="1">
    <location>
        <begin position="131"/>
        <end position="151"/>
    </location>
</feature>
<keyword evidence="1" id="KW-1133">Transmembrane helix</keyword>
<name>A0A3B0Y2H6_9ZZZZ</name>
<keyword evidence="1" id="KW-0812">Transmembrane</keyword>
<keyword evidence="1" id="KW-0472">Membrane</keyword>
<dbReference type="EMBL" id="UOFJ01000327">
    <property type="protein sequence ID" value="VAW68339.1"/>
    <property type="molecule type" value="Genomic_DNA"/>
</dbReference>
<evidence type="ECO:0000313" key="2">
    <source>
        <dbReference type="EMBL" id="VAW68339.1"/>
    </source>
</evidence>
<feature type="transmembrane region" description="Helical" evidence="1">
    <location>
        <begin position="33"/>
        <end position="54"/>
    </location>
</feature>
<sequence length="158" mass="18109">MSFDIIKVFFIVLLILAVLIATIWSWFSGERQILAAFSVAVIVTVVITVICVVINDRNNPDPFSFVGSFMIVIFVILVATPAHFIILMPLYYVLKGFGYSIFISLPVISIVPCYVVYWLSSRLWYGEFSFIETLAVIVYSVFNSFFILWLIEKFKFMA</sequence>
<feature type="transmembrane region" description="Helical" evidence="1">
    <location>
        <begin position="66"/>
        <end position="91"/>
    </location>
</feature>
<reference evidence="2" key="1">
    <citation type="submission" date="2018-06" db="EMBL/GenBank/DDBJ databases">
        <authorList>
            <person name="Zhirakovskaya E."/>
        </authorList>
    </citation>
    <scope>NUCLEOTIDE SEQUENCE</scope>
</reference>
<accession>A0A3B0Y2H6</accession>
<dbReference type="AlphaFoldDB" id="A0A3B0Y2H6"/>
<protein>
    <submittedName>
        <fullName evidence="2">Uncharacterized protein</fullName>
    </submittedName>
</protein>
<evidence type="ECO:0000256" key="1">
    <source>
        <dbReference type="SAM" id="Phobius"/>
    </source>
</evidence>